<protein>
    <submittedName>
        <fullName evidence="9">Uncharacterized protein</fullName>
    </submittedName>
</protein>
<dbReference type="OrthoDB" id="10267969at2759"/>
<dbReference type="InterPro" id="IPR007248">
    <property type="entry name" value="Mpv17_PMP22"/>
</dbReference>
<dbReference type="PANTHER" id="PTHR11266:SF50">
    <property type="entry name" value="VACUOLAR MEMBRANE PROTEIN YOR292C"/>
    <property type="match status" value="1"/>
</dbReference>
<dbReference type="GO" id="GO:0016020">
    <property type="term" value="C:membrane"/>
    <property type="evidence" value="ECO:0007669"/>
    <property type="project" value="UniProtKB-SubCell"/>
</dbReference>
<keyword evidence="4 7" id="KW-1133">Transmembrane helix</keyword>
<accession>A0A0L0VEP9</accession>
<sequence length="527" mass="56023">MRVTCVFVSVAVLFAGHSQSMPILGLPSLPLVGDATNAPGGLPLVGGLGNAASPLTSGLTSKVGGLTHTVSPVASGLTGDVAPVTSRLGGVTHNVAPVTSDVTGLTGGLPDVNNVASGLTGQLAPATSGLTSKLGGLTDNVSPVTSGLSGLTGGLPDIQNVASGLPVGGLLSSLVKRDPQFDGGLPIIGSVPGLDSLGSIMPSMDSLPIPSMDSLPGLSSLESLPVFPSVQLTPILCLLVEVFQHVEAAKEGLKFEIGLDPARQEQNPSAHLSNQPGSTTRKKLPIFRFGLSGFNMISLLRAVGHQYDRWFRRSPLLTLAVANGICSILGDSAAQFISIYNSDPTQIVDFKYARLMRYLLYGINMGPVSGKWNEFLERQFPARSQRLNRLDDLNEKPPSPIELLEVNSTIPTDHENNPSKSSSSRSDPTGNSLDLITILKMVITDQLVMAPLSLIYFICFMGFTEGNNWEVIYARLNRLFLKLLLANWQVWPIIQLINFKFTPLRLRVPFSALCGIAWTIFLSYAST</sequence>
<evidence type="ECO:0000256" key="7">
    <source>
        <dbReference type="SAM" id="Phobius"/>
    </source>
</evidence>
<evidence type="ECO:0000256" key="6">
    <source>
        <dbReference type="SAM" id="MobiDB-lite"/>
    </source>
</evidence>
<keyword evidence="8" id="KW-0732">Signal</keyword>
<gene>
    <name evidence="9" type="ORF">PSTG_08962</name>
</gene>
<organism evidence="9 10">
    <name type="scientific">Puccinia striiformis f. sp. tritici PST-78</name>
    <dbReference type="NCBI Taxonomy" id="1165861"/>
    <lineage>
        <taxon>Eukaryota</taxon>
        <taxon>Fungi</taxon>
        <taxon>Dikarya</taxon>
        <taxon>Basidiomycota</taxon>
        <taxon>Pucciniomycotina</taxon>
        <taxon>Pucciniomycetes</taxon>
        <taxon>Pucciniales</taxon>
        <taxon>Pucciniaceae</taxon>
        <taxon>Puccinia</taxon>
    </lineage>
</organism>
<reference evidence="10" key="1">
    <citation type="submission" date="2014-03" db="EMBL/GenBank/DDBJ databases">
        <title>The Genome Sequence of Puccinia striiformis f. sp. tritici PST-78.</title>
        <authorList>
            <consortium name="The Broad Institute Genome Sequencing Platform"/>
            <person name="Cuomo C."/>
            <person name="Hulbert S."/>
            <person name="Chen X."/>
            <person name="Walker B."/>
            <person name="Young S.K."/>
            <person name="Zeng Q."/>
            <person name="Gargeya S."/>
            <person name="Fitzgerald M."/>
            <person name="Haas B."/>
            <person name="Abouelleil A."/>
            <person name="Alvarado L."/>
            <person name="Arachchi H.M."/>
            <person name="Berlin A.M."/>
            <person name="Chapman S.B."/>
            <person name="Goldberg J."/>
            <person name="Griggs A."/>
            <person name="Gujja S."/>
            <person name="Hansen M."/>
            <person name="Howarth C."/>
            <person name="Imamovic A."/>
            <person name="Larimer J."/>
            <person name="McCowan C."/>
            <person name="Montmayeur A."/>
            <person name="Murphy C."/>
            <person name="Neiman D."/>
            <person name="Pearson M."/>
            <person name="Priest M."/>
            <person name="Roberts A."/>
            <person name="Saif S."/>
            <person name="Shea T."/>
            <person name="Sisk P."/>
            <person name="Sykes S."/>
            <person name="Wortman J."/>
            <person name="Nusbaum C."/>
            <person name="Birren B."/>
        </authorList>
    </citation>
    <scope>NUCLEOTIDE SEQUENCE [LARGE SCALE GENOMIC DNA]</scope>
    <source>
        <strain evidence="10">race PST-78</strain>
    </source>
</reference>
<comment type="caution">
    <text evidence="9">The sequence shown here is derived from an EMBL/GenBank/DDBJ whole genome shotgun (WGS) entry which is preliminary data.</text>
</comment>
<evidence type="ECO:0000256" key="4">
    <source>
        <dbReference type="ARBA" id="ARBA00022989"/>
    </source>
</evidence>
<feature type="transmembrane region" description="Helical" evidence="7">
    <location>
        <begin position="476"/>
        <end position="494"/>
    </location>
</feature>
<dbReference type="EMBL" id="AJIL01000064">
    <property type="protein sequence ID" value="KNE97743.1"/>
    <property type="molecule type" value="Genomic_DNA"/>
</dbReference>
<feature type="transmembrane region" description="Helical" evidence="7">
    <location>
        <begin position="506"/>
        <end position="525"/>
    </location>
</feature>
<evidence type="ECO:0000313" key="10">
    <source>
        <dbReference type="Proteomes" id="UP000054564"/>
    </source>
</evidence>
<evidence type="ECO:0000256" key="2">
    <source>
        <dbReference type="ARBA" id="ARBA00006824"/>
    </source>
</evidence>
<dbReference type="Proteomes" id="UP000054564">
    <property type="component" value="Unassembled WGS sequence"/>
</dbReference>
<keyword evidence="10" id="KW-1185">Reference proteome</keyword>
<evidence type="ECO:0000256" key="1">
    <source>
        <dbReference type="ARBA" id="ARBA00004141"/>
    </source>
</evidence>
<feature type="chain" id="PRO_5005549198" evidence="8">
    <location>
        <begin position="21"/>
        <end position="527"/>
    </location>
</feature>
<feature type="region of interest" description="Disordered" evidence="6">
    <location>
        <begin position="405"/>
        <end position="429"/>
    </location>
</feature>
<evidence type="ECO:0000256" key="8">
    <source>
        <dbReference type="SAM" id="SignalP"/>
    </source>
</evidence>
<keyword evidence="5 7" id="KW-0472">Membrane</keyword>
<keyword evidence="3 7" id="KW-0812">Transmembrane</keyword>
<evidence type="ECO:0000313" key="9">
    <source>
        <dbReference type="EMBL" id="KNE97743.1"/>
    </source>
</evidence>
<dbReference type="AlphaFoldDB" id="A0A0L0VEP9"/>
<comment type="similarity">
    <text evidence="2">Belongs to the peroxisomal membrane protein PXMP2/4 family.</text>
</comment>
<feature type="signal peptide" evidence="8">
    <location>
        <begin position="1"/>
        <end position="20"/>
    </location>
</feature>
<proteinExistence type="inferred from homology"/>
<comment type="subcellular location">
    <subcellularLocation>
        <location evidence="1">Membrane</location>
        <topology evidence="1">Multi-pass membrane protein</topology>
    </subcellularLocation>
</comment>
<dbReference type="PANTHER" id="PTHR11266">
    <property type="entry name" value="PEROXISOMAL MEMBRANE PROTEIN 2, PXMP2 MPV17"/>
    <property type="match status" value="1"/>
</dbReference>
<feature type="transmembrane region" description="Helical" evidence="7">
    <location>
        <begin position="447"/>
        <end position="464"/>
    </location>
</feature>
<dbReference type="GO" id="GO:0005739">
    <property type="term" value="C:mitochondrion"/>
    <property type="evidence" value="ECO:0007669"/>
    <property type="project" value="TreeGrafter"/>
</dbReference>
<evidence type="ECO:0000256" key="3">
    <source>
        <dbReference type="ARBA" id="ARBA00022692"/>
    </source>
</evidence>
<evidence type="ECO:0000256" key="5">
    <source>
        <dbReference type="ARBA" id="ARBA00023136"/>
    </source>
</evidence>
<dbReference type="Pfam" id="PF04117">
    <property type="entry name" value="Mpv17_PMP22"/>
    <property type="match status" value="1"/>
</dbReference>
<dbReference type="STRING" id="1165861.A0A0L0VEP9"/>
<name>A0A0L0VEP9_9BASI</name>